<dbReference type="AlphaFoldDB" id="A0A2N5N431"/>
<sequence length="65" mass="7185">MGIVYHNLQTAPSTLSSRIICHERPLRKEPESSSHLLELTQAATTWARIEIARAIQRTSASLVSG</sequence>
<dbReference type="Proteomes" id="UP000234789">
    <property type="component" value="Unassembled WGS sequence"/>
</dbReference>
<organism evidence="1 2">
    <name type="scientific">Paenibacillus pasadenensis</name>
    <dbReference type="NCBI Taxonomy" id="217090"/>
    <lineage>
        <taxon>Bacteria</taxon>
        <taxon>Bacillati</taxon>
        <taxon>Bacillota</taxon>
        <taxon>Bacilli</taxon>
        <taxon>Bacillales</taxon>
        <taxon>Paenibacillaceae</taxon>
        <taxon>Paenibacillus</taxon>
    </lineage>
</organism>
<comment type="caution">
    <text evidence="1">The sequence shown here is derived from an EMBL/GenBank/DDBJ whole genome shotgun (WGS) entry which is preliminary data.</text>
</comment>
<evidence type="ECO:0000313" key="2">
    <source>
        <dbReference type="Proteomes" id="UP000234789"/>
    </source>
</evidence>
<keyword evidence="2" id="KW-1185">Reference proteome</keyword>
<name>A0A2N5N431_9BACL</name>
<reference evidence="1 2" key="1">
    <citation type="submission" date="2017-05" db="EMBL/GenBank/DDBJ databases">
        <title>Functional genome analysis of Paenibacillus pasadenensis strain R16: insights on endophytic life style and antifungal activity.</title>
        <authorList>
            <person name="Passera A."/>
            <person name="Marcolungo L."/>
            <person name="Casati P."/>
            <person name="Brasca M."/>
            <person name="Quaglino F."/>
            <person name="Delledonne M."/>
        </authorList>
    </citation>
    <scope>NUCLEOTIDE SEQUENCE [LARGE SCALE GENOMIC DNA]</scope>
    <source>
        <strain evidence="1 2">R16</strain>
    </source>
</reference>
<gene>
    <name evidence="1" type="ORF">B8V81_3470</name>
</gene>
<dbReference type="EMBL" id="NFEZ01000004">
    <property type="protein sequence ID" value="PLT45039.1"/>
    <property type="molecule type" value="Genomic_DNA"/>
</dbReference>
<proteinExistence type="predicted"/>
<protein>
    <submittedName>
        <fullName evidence="1">Uncharacterized protein</fullName>
    </submittedName>
</protein>
<evidence type="ECO:0000313" key="1">
    <source>
        <dbReference type="EMBL" id="PLT45039.1"/>
    </source>
</evidence>
<accession>A0A2N5N431</accession>